<dbReference type="AlphaFoldDB" id="A0A0H4T4V0"/>
<reference evidence="2" key="1">
    <citation type="journal article" date="2015" name="ISME J.">
        <title>Aquifer environment selects for microbial species cohorts in sediment and groundwater.</title>
        <authorList>
            <person name="Hug L.A."/>
            <person name="Thomas B.C."/>
            <person name="Brown C.T."/>
            <person name="Frischkorn K.R."/>
            <person name="Williams K.H."/>
            <person name="Tringe S.G."/>
            <person name="Banfield J.F."/>
        </authorList>
    </citation>
    <scope>NUCLEOTIDE SEQUENCE</scope>
</reference>
<evidence type="ECO:0000256" key="1">
    <source>
        <dbReference type="SAM" id="Phobius"/>
    </source>
</evidence>
<accession>A0A0H4T4V0</accession>
<evidence type="ECO:0000313" key="2">
    <source>
        <dbReference type="EMBL" id="AKQ01780.1"/>
    </source>
</evidence>
<sequence length="80" mass="8595">MTAAERAREERERATRRRRTSVRIGSLGLAVLFASGIGVFFSPGDAAAFLGLMAAGIVLLAIAFLLVRPKIQDVLEIRGP</sequence>
<protein>
    <submittedName>
        <fullName evidence="2">Uncharacterized protein</fullName>
    </submittedName>
</protein>
<keyword evidence="1" id="KW-0812">Transmembrane</keyword>
<keyword evidence="1" id="KW-1133">Transmembrane helix</keyword>
<dbReference type="EMBL" id="KT006977">
    <property type="protein sequence ID" value="AKQ01780.1"/>
    <property type="molecule type" value="Genomic_DNA"/>
</dbReference>
<proteinExistence type="predicted"/>
<name>A0A0H4T4V0_9EURY</name>
<keyword evidence="1" id="KW-0472">Membrane</keyword>
<feature type="transmembrane region" description="Helical" evidence="1">
    <location>
        <begin position="21"/>
        <end position="41"/>
    </location>
</feature>
<organism evidence="2">
    <name type="scientific">uncultured euryarchaeote Rifle_16ft_4_minimus_25120</name>
    <dbReference type="NCBI Taxonomy" id="1665191"/>
    <lineage>
        <taxon>Archaea</taxon>
        <taxon>Methanobacteriati</taxon>
        <taxon>Methanobacteriota</taxon>
        <taxon>environmental samples</taxon>
    </lineage>
</organism>
<feature type="transmembrane region" description="Helical" evidence="1">
    <location>
        <begin position="47"/>
        <end position="67"/>
    </location>
</feature>